<reference evidence="4 5" key="1">
    <citation type="journal article" date="2024" name="Plant J.">
        <title>Genome sequences and population genomics reveal climatic adaptation and genomic divergence between two closely related sweetgum species.</title>
        <authorList>
            <person name="Xu W.Q."/>
            <person name="Ren C.Q."/>
            <person name="Zhang X.Y."/>
            <person name="Comes H.P."/>
            <person name="Liu X.H."/>
            <person name="Li Y.G."/>
            <person name="Kettle C.J."/>
            <person name="Jalonen R."/>
            <person name="Gaisberger H."/>
            <person name="Ma Y.Z."/>
            <person name="Qiu Y.X."/>
        </authorList>
    </citation>
    <scope>NUCLEOTIDE SEQUENCE [LARGE SCALE GENOMIC DNA]</scope>
    <source>
        <strain evidence="4">Hangzhou</strain>
    </source>
</reference>
<keyword evidence="5" id="KW-1185">Reference proteome</keyword>
<dbReference type="FunFam" id="1.25.40.10:FF:000031">
    <property type="entry name" value="Pentatricopeptide repeat-containing protein mitochondrial"/>
    <property type="match status" value="1"/>
</dbReference>
<evidence type="ECO:0000256" key="3">
    <source>
        <dbReference type="SAM" id="Phobius"/>
    </source>
</evidence>
<keyword evidence="3" id="KW-0812">Transmembrane</keyword>
<feature type="transmembrane region" description="Helical" evidence="3">
    <location>
        <begin position="64"/>
        <end position="81"/>
    </location>
</feature>
<dbReference type="Gene3D" id="1.25.40.10">
    <property type="entry name" value="Tetratricopeptide repeat domain"/>
    <property type="match status" value="1"/>
</dbReference>
<keyword evidence="1" id="KW-0677">Repeat</keyword>
<evidence type="ECO:0000313" key="5">
    <source>
        <dbReference type="Proteomes" id="UP001415857"/>
    </source>
</evidence>
<dbReference type="InterPro" id="IPR046960">
    <property type="entry name" value="PPR_At4g14850-like_plant"/>
</dbReference>
<evidence type="ECO:0008006" key="6">
    <source>
        <dbReference type="Google" id="ProtNLM"/>
    </source>
</evidence>
<dbReference type="PANTHER" id="PTHR47926">
    <property type="entry name" value="PENTATRICOPEPTIDE REPEAT-CONTAINING PROTEIN"/>
    <property type="match status" value="1"/>
</dbReference>
<dbReference type="GO" id="GO:0009451">
    <property type="term" value="P:RNA modification"/>
    <property type="evidence" value="ECO:0007669"/>
    <property type="project" value="InterPro"/>
</dbReference>
<dbReference type="InterPro" id="IPR011990">
    <property type="entry name" value="TPR-like_helical_dom_sf"/>
</dbReference>
<feature type="repeat" description="PPR" evidence="2">
    <location>
        <begin position="163"/>
        <end position="197"/>
    </location>
</feature>
<dbReference type="InterPro" id="IPR002885">
    <property type="entry name" value="PPR_rpt"/>
</dbReference>
<name>A0AAP0NF96_LIQFO</name>
<dbReference type="PROSITE" id="PS51375">
    <property type="entry name" value="PPR"/>
    <property type="match status" value="1"/>
</dbReference>
<dbReference type="NCBIfam" id="TIGR00756">
    <property type="entry name" value="PPR"/>
    <property type="match status" value="1"/>
</dbReference>
<evidence type="ECO:0000256" key="2">
    <source>
        <dbReference type="PROSITE-ProRule" id="PRU00708"/>
    </source>
</evidence>
<dbReference type="AlphaFoldDB" id="A0AAP0NF96"/>
<dbReference type="PANTHER" id="PTHR47926:SF347">
    <property type="entry name" value="PENTATRICOPEPTIDE REPEAT-CONTAINING PROTEIN"/>
    <property type="match status" value="1"/>
</dbReference>
<dbReference type="GO" id="GO:0003723">
    <property type="term" value="F:RNA binding"/>
    <property type="evidence" value="ECO:0007669"/>
    <property type="project" value="InterPro"/>
</dbReference>
<dbReference type="Proteomes" id="UP001415857">
    <property type="component" value="Unassembled WGS sequence"/>
</dbReference>
<comment type="caution">
    <text evidence="4">The sequence shown here is derived from an EMBL/GenBank/DDBJ whole genome shotgun (WGS) entry which is preliminary data.</text>
</comment>
<gene>
    <name evidence="4" type="ORF">L1049_026646</name>
</gene>
<sequence>MNGVFPSSQGEAMAMYFAMNFARDLSLRLIPRSKGLPTGPPSPPVDPTSFGRLFAVSPSSSSGAFFPFIFFYVLCLVAENFKEKRRESQIVELRGCLANLETGSDKECGYAGAIELCKQLHGYILKNGFAMFLALATALVDMYGKCGGSRNARALFDSLENRDVMAWTAMISAYAQADFINQAFNLFVQLRSIGIRPNEVTMVSRLGPCVEAGSLDVGMWFHAYIGWK</sequence>
<evidence type="ECO:0000313" key="4">
    <source>
        <dbReference type="EMBL" id="KAK9271057.1"/>
    </source>
</evidence>
<evidence type="ECO:0000256" key="1">
    <source>
        <dbReference type="ARBA" id="ARBA00022737"/>
    </source>
</evidence>
<accession>A0AAP0NF96</accession>
<organism evidence="4 5">
    <name type="scientific">Liquidambar formosana</name>
    <name type="common">Formosan gum</name>
    <dbReference type="NCBI Taxonomy" id="63359"/>
    <lineage>
        <taxon>Eukaryota</taxon>
        <taxon>Viridiplantae</taxon>
        <taxon>Streptophyta</taxon>
        <taxon>Embryophyta</taxon>
        <taxon>Tracheophyta</taxon>
        <taxon>Spermatophyta</taxon>
        <taxon>Magnoliopsida</taxon>
        <taxon>eudicotyledons</taxon>
        <taxon>Gunneridae</taxon>
        <taxon>Pentapetalae</taxon>
        <taxon>Saxifragales</taxon>
        <taxon>Altingiaceae</taxon>
        <taxon>Liquidambar</taxon>
    </lineage>
</organism>
<keyword evidence="3" id="KW-0472">Membrane</keyword>
<dbReference type="EMBL" id="JBBPBK010000014">
    <property type="protein sequence ID" value="KAK9271057.1"/>
    <property type="molecule type" value="Genomic_DNA"/>
</dbReference>
<protein>
    <recommendedName>
        <fullName evidence="6">Pentatricopeptide repeat-containing protein</fullName>
    </recommendedName>
</protein>
<dbReference type="Pfam" id="PF01535">
    <property type="entry name" value="PPR"/>
    <property type="match status" value="2"/>
</dbReference>
<proteinExistence type="predicted"/>
<keyword evidence="3" id="KW-1133">Transmembrane helix</keyword>